<reference evidence="1 2" key="1">
    <citation type="submission" date="2016-10" db="EMBL/GenBank/DDBJ databases">
        <authorList>
            <person name="de Groot N.N."/>
        </authorList>
    </citation>
    <scope>NUCLEOTIDE SEQUENCE [LARGE SCALE GENOMIC DNA]</scope>
    <source>
        <strain evidence="1 2">CGMCC 4.1877</strain>
    </source>
</reference>
<dbReference type="Pfam" id="PF19458">
    <property type="entry name" value="DUF5995"/>
    <property type="match status" value="1"/>
</dbReference>
<evidence type="ECO:0000313" key="1">
    <source>
        <dbReference type="EMBL" id="SFO20571.1"/>
    </source>
</evidence>
<dbReference type="STRING" id="260086.SAMN05216207_103642"/>
<dbReference type="InterPro" id="IPR046037">
    <property type="entry name" value="DUF5995"/>
</dbReference>
<dbReference type="OrthoDB" id="583431at2"/>
<dbReference type="AlphaFoldDB" id="A0A1I5FB71"/>
<organism evidence="1 2">
    <name type="scientific">Pseudonocardia ammonioxydans</name>
    <dbReference type="NCBI Taxonomy" id="260086"/>
    <lineage>
        <taxon>Bacteria</taxon>
        <taxon>Bacillati</taxon>
        <taxon>Actinomycetota</taxon>
        <taxon>Actinomycetes</taxon>
        <taxon>Pseudonocardiales</taxon>
        <taxon>Pseudonocardiaceae</taxon>
        <taxon>Pseudonocardia</taxon>
    </lineage>
</organism>
<dbReference type="Proteomes" id="UP000199614">
    <property type="component" value="Unassembled WGS sequence"/>
</dbReference>
<gene>
    <name evidence="1" type="ORF">SAMN05216207_103642</name>
</gene>
<evidence type="ECO:0000313" key="2">
    <source>
        <dbReference type="Proteomes" id="UP000199614"/>
    </source>
</evidence>
<protein>
    <submittedName>
        <fullName evidence="1">Uncharacterized protein</fullName>
    </submittedName>
</protein>
<dbReference type="RefSeq" id="WP_093351485.1">
    <property type="nucleotide sequence ID" value="NZ_FOUY01000036.1"/>
</dbReference>
<keyword evidence="2" id="KW-1185">Reference proteome</keyword>
<proteinExistence type="predicted"/>
<name>A0A1I5FB71_PSUAM</name>
<dbReference type="EMBL" id="FOUY01000036">
    <property type="protein sequence ID" value="SFO20571.1"/>
    <property type="molecule type" value="Genomic_DNA"/>
</dbReference>
<accession>A0A1I5FB71</accession>
<sequence length="251" mass="28061">MSPNNLSVHCGAVRTVEDVVAALGAIRDQAAEDLRAPEIDGISCFTRLYTTITENILGTLNGSHPTRSFDDNAFLARLDVEFARRYLDAIVAHERDDDSVPGCWKVLFDRRRDQGVRHVNFAACGVNAHVNFDLTFALLATWEDFPPTVGRRADYDRVNDIFAEEMDDLREDFQAFLAGTRDGGLLDRLGNAMSDLLVRQTRGQAWEAAERVWEHRGDDEAYRQALATETERLDDAAHALGRMILEAPGLP</sequence>